<comment type="subcellular location">
    <subcellularLocation>
        <location evidence="1">Cytoplasm</location>
        <location evidence="1">P-body</location>
    </subcellularLocation>
</comment>
<feature type="domain" description="YjeF N-terminal" evidence="6">
    <location>
        <begin position="258"/>
        <end position="491"/>
    </location>
</feature>
<reference evidence="9 11" key="3">
    <citation type="journal article" date="2016" name="Proc. Natl. Acad. Sci. U.S.A.">
        <title>Comparative genomics of biotechnologically important yeasts.</title>
        <authorList>
            <person name="Riley R."/>
            <person name="Haridas S."/>
            <person name="Wolfe K.H."/>
            <person name="Lopes M.R."/>
            <person name="Hittinger C.T."/>
            <person name="Goeker M."/>
            <person name="Salamov A.A."/>
            <person name="Wisecaver J.H."/>
            <person name="Long T.M."/>
            <person name="Calvey C.H."/>
            <person name="Aerts A.L."/>
            <person name="Barry K.W."/>
            <person name="Choi C."/>
            <person name="Clum A."/>
            <person name="Coughlan A.Y."/>
            <person name="Deshpande S."/>
            <person name="Douglass A.P."/>
            <person name="Hanson S.J."/>
            <person name="Klenk H.-P."/>
            <person name="LaButti K.M."/>
            <person name="Lapidus A."/>
            <person name="Lindquist E.A."/>
            <person name="Lipzen A.M."/>
            <person name="Meier-Kolthoff J.P."/>
            <person name="Ohm R.A."/>
            <person name="Otillar R.P."/>
            <person name="Pangilinan J.L."/>
            <person name="Peng Y."/>
            <person name="Rokas A."/>
            <person name="Rosa C.A."/>
            <person name="Scheuner C."/>
            <person name="Sibirny A.A."/>
            <person name="Slot J.C."/>
            <person name="Stielow J.B."/>
            <person name="Sun H."/>
            <person name="Kurtzman C.P."/>
            <person name="Blackwell M."/>
            <person name="Grigoriev I.V."/>
            <person name="Jeffries T.W."/>
        </authorList>
    </citation>
    <scope>NUCLEOTIDE SEQUENCE [LARGE SCALE GENOMIC DNA]</scope>
    <source>
        <strain evidence="11">ATCC 18201 / CBS 1600 / BCRC 20928 / JCM 3617 / NBRC 0987 / NRRL Y-1542</strain>
        <strain evidence="9">NRRL Y-1542</strain>
    </source>
</reference>
<accession>A0A0H5CBD3</accession>
<dbReference type="GO" id="GO:0033962">
    <property type="term" value="P:P-body assembly"/>
    <property type="evidence" value="ECO:0007669"/>
    <property type="project" value="TreeGrafter"/>
</dbReference>
<dbReference type="PANTHER" id="PTHR13612:SF0">
    <property type="entry name" value="ENHANCER OF MRNA-DECAPPING PROTEIN 3"/>
    <property type="match status" value="1"/>
</dbReference>
<dbReference type="SUPFAM" id="SSF64153">
    <property type="entry name" value="YjeF N-terminal domain-like"/>
    <property type="match status" value="1"/>
</dbReference>
<feature type="compositionally biased region" description="Low complexity" evidence="5">
    <location>
        <begin position="211"/>
        <end position="229"/>
    </location>
</feature>
<dbReference type="PROSITE" id="PS51512">
    <property type="entry name" value="DFDF"/>
    <property type="match status" value="1"/>
</dbReference>
<name>A0A0H5CBD3_CYBJN</name>
<dbReference type="EMBL" id="CDQK01000002">
    <property type="protein sequence ID" value="CEP21499.1"/>
    <property type="molecule type" value="Genomic_DNA"/>
</dbReference>
<organism evidence="8 10">
    <name type="scientific">Cyberlindnera jadinii (strain ATCC 18201 / CBS 1600 / BCRC 20928 / JCM 3617 / NBRC 0987 / NRRL Y-1542)</name>
    <name type="common">Torula yeast</name>
    <name type="synonym">Candida utilis</name>
    <dbReference type="NCBI Taxonomy" id="983966"/>
    <lineage>
        <taxon>Eukaryota</taxon>
        <taxon>Fungi</taxon>
        <taxon>Dikarya</taxon>
        <taxon>Ascomycota</taxon>
        <taxon>Saccharomycotina</taxon>
        <taxon>Saccharomycetes</taxon>
        <taxon>Phaffomycetales</taxon>
        <taxon>Phaffomycetaceae</taxon>
        <taxon>Cyberlindnera</taxon>
    </lineage>
</organism>
<feature type="domain" description="DFDF" evidence="7">
    <location>
        <begin position="114"/>
        <end position="150"/>
    </location>
</feature>
<dbReference type="Gene3D" id="3.40.50.10260">
    <property type="entry name" value="YjeF N-terminal domain"/>
    <property type="match status" value="1"/>
</dbReference>
<dbReference type="InterPro" id="IPR019050">
    <property type="entry name" value="FDF_dom"/>
</dbReference>
<evidence type="ECO:0000313" key="9">
    <source>
        <dbReference type="EMBL" id="ODV74837.1"/>
    </source>
</evidence>
<feature type="region of interest" description="Disordered" evidence="5">
    <location>
        <begin position="67"/>
        <end position="102"/>
    </location>
</feature>
<evidence type="ECO:0000256" key="5">
    <source>
        <dbReference type="SAM" id="MobiDB-lite"/>
    </source>
</evidence>
<comment type="similarity">
    <text evidence="2">Belongs to the EDC3 family.</text>
</comment>
<keyword evidence="4" id="KW-0963">Cytoplasm</keyword>
<dbReference type="InterPro" id="IPR036652">
    <property type="entry name" value="YjeF_N_dom_sf"/>
</dbReference>
<dbReference type="GO" id="GO:0000932">
    <property type="term" value="C:P-body"/>
    <property type="evidence" value="ECO:0007669"/>
    <property type="project" value="UniProtKB-SubCell"/>
</dbReference>
<dbReference type="Proteomes" id="UP000094389">
    <property type="component" value="Unassembled WGS sequence"/>
</dbReference>
<dbReference type="OMA" id="AMFDKKS"/>
<dbReference type="InterPro" id="IPR025762">
    <property type="entry name" value="DFDF"/>
</dbReference>
<evidence type="ECO:0000259" key="6">
    <source>
        <dbReference type="PROSITE" id="PS51385"/>
    </source>
</evidence>
<evidence type="ECO:0000256" key="2">
    <source>
        <dbReference type="ARBA" id="ARBA00006610"/>
    </source>
</evidence>
<protein>
    <recommendedName>
        <fullName evidence="3">Enhancer of mRNA-decapping protein 3</fullName>
    </recommendedName>
</protein>
<dbReference type="SMART" id="SM01199">
    <property type="entry name" value="FDF"/>
    <property type="match status" value="1"/>
</dbReference>
<dbReference type="STRING" id="983966.A0A0H5CBD3"/>
<dbReference type="Proteomes" id="UP000038830">
    <property type="component" value="Unassembled WGS sequence"/>
</dbReference>
<sequence length="516" mass="56304">MVSVVGFGVDVTLKNKGSLKGRVVSVKDKVLTLNDVVINGKRTDCFTVAGPEIRNIKVTELPLELQKGKKKKTSSAPSTQDEVVFSSEANSNSRKSTKNKKRNVYSNDGEIMWGDDVSQIKLGDEFDFAGSTADFDKRRALEEFELNDTVDSADRLVTHNKVKTKYGHDENVIENKVDKWDDHKAVSTGIAATSSSSNKEASAALLAMIQPRASSASSTPKPSATPAGSKRSPSLETRGYQLLSKNKEPLPLATPVQLIEIERLCSENFKVTPTIITENASRGIASLVFKMLGGSSRISKSNHNLPPLVLLLVGNNRSGARSLATGRHLLNHGVRVIAYTLTDFKATDELDDIVKQQLEMFEAVGGKLAFALTELLTIITSVETPPEVVVDGLQGYDTSLGDLWGSELDNAQHIISWVNEQAIKVISLDVPSGIDAGSGLLSERTPIEARFVVSTGLPVNGLVLSYSNHVSQKGDWTHYLVDVGMPHKLFKQGKLRKFDRNWFDGEFVVELDVVEQ</sequence>
<evidence type="ECO:0000256" key="1">
    <source>
        <dbReference type="ARBA" id="ARBA00004201"/>
    </source>
</evidence>
<keyword evidence="11" id="KW-1185">Reference proteome</keyword>
<evidence type="ECO:0000313" key="10">
    <source>
        <dbReference type="Proteomes" id="UP000038830"/>
    </source>
</evidence>
<dbReference type="PANTHER" id="PTHR13612">
    <property type="entry name" value="ENHANCER OF MRNA-DECAPPING PROTEIN 3"/>
    <property type="match status" value="1"/>
</dbReference>
<dbReference type="Pfam" id="PF03853">
    <property type="entry name" value="YjeF_N"/>
    <property type="match status" value="1"/>
</dbReference>
<dbReference type="OrthoDB" id="10030313at2759"/>
<dbReference type="AlphaFoldDB" id="A0A0H5CBD3"/>
<evidence type="ECO:0000256" key="3">
    <source>
        <dbReference type="ARBA" id="ARBA00015797"/>
    </source>
</evidence>
<evidence type="ECO:0000259" key="7">
    <source>
        <dbReference type="PROSITE" id="PS51512"/>
    </source>
</evidence>
<reference evidence="10" key="2">
    <citation type="journal article" date="2015" name="J. Biotechnol.">
        <title>The structure of the Cyberlindnera jadinii genome and its relation to Candida utilis analyzed by the occurrence of single nucleotide polymorphisms.</title>
        <authorList>
            <person name="Rupp O."/>
            <person name="Brinkrolf K."/>
            <person name="Buerth C."/>
            <person name="Kunigo M."/>
            <person name="Schneider J."/>
            <person name="Jaenicke S."/>
            <person name="Goesmann A."/>
            <person name="Puehler A."/>
            <person name="Jaeger K.-E."/>
            <person name="Ernst J.F."/>
        </authorList>
    </citation>
    <scope>NUCLEOTIDE SEQUENCE [LARGE SCALE GENOMIC DNA]</scope>
    <source>
        <strain evidence="10">ATCC 18201 / CBS 1600 / BCRC 20928 / JCM 3617 / NBRC 0987 / NRRL Y-1542</strain>
    </source>
</reference>
<evidence type="ECO:0000313" key="11">
    <source>
        <dbReference type="Proteomes" id="UP000094389"/>
    </source>
</evidence>
<evidence type="ECO:0000256" key="4">
    <source>
        <dbReference type="ARBA" id="ARBA00022490"/>
    </source>
</evidence>
<feature type="region of interest" description="Disordered" evidence="5">
    <location>
        <begin position="211"/>
        <end position="235"/>
    </location>
</feature>
<proteinExistence type="inferred from homology"/>
<dbReference type="GO" id="GO:0003729">
    <property type="term" value="F:mRNA binding"/>
    <property type="evidence" value="ECO:0007669"/>
    <property type="project" value="TreeGrafter"/>
</dbReference>
<dbReference type="GO" id="GO:0031087">
    <property type="term" value="P:deadenylation-independent decapping of nuclear-transcribed mRNA"/>
    <property type="evidence" value="ECO:0007669"/>
    <property type="project" value="TreeGrafter"/>
</dbReference>
<reference evidence="8" key="1">
    <citation type="submission" date="2014-12" db="EMBL/GenBank/DDBJ databases">
        <authorList>
            <person name="Jaenicke S."/>
        </authorList>
    </citation>
    <scope>NUCLEOTIDE SEQUENCE [LARGE SCALE GENOMIC DNA]</scope>
    <source>
        <strain evidence="8">CBS1600</strain>
    </source>
</reference>
<evidence type="ECO:0000313" key="8">
    <source>
        <dbReference type="EMBL" id="CEP21499.1"/>
    </source>
</evidence>
<gene>
    <name evidence="8" type="ORF">BN1211_1610</name>
    <name evidence="9" type="ORF">CYBJADRAFT_166620</name>
</gene>
<dbReference type="InterPro" id="IPR004443">
    <property type="entry name" value="YjeF_N_dom"/>
</dbReference>
<accession>A0A1E4S5L7</accession>
<dbReference type="EMBL" id="KV453927">
    <property type="protein sequence ID" value="ODV74837.1"/>
    <property type="molecule type" value="Genomic_DNA"/>
</dbReference>
<dbReference type="PROSITE" id="PS51385">
    <property type="entry name" value="YJEF_N"/>
    <property type="match status" value="1"/>
</dbReference>